<dbReference type="SUPFAM" id="SSF55205">
    <property type="entry name" value="EPT/RTPC-like"/>
    <property type="match status" value="1"/>
</dbReference>
<name>A0A9N7N2R7_STRHE</name>
<dbReference type="PANTHER" id="PTHR21090:SF5">
    <property type="entry name" value="PENTAFUNCTIONAL AROM POLYPEPTIDE"/>
    <property type="match status" value="1"/>
</dbReference>
<dbReference type="PROSITE" id="PS00104">
    <property type="entry name" value="EPSP_SYNTHASE_1"/>
    <property type="match status" value="1"/>
</dbReference>
<organism evidence="3 4">
    <name type="scientific">Striga hermonthica</name>
    <name type="common">Purple witchweed</name>
    <name type="synonym">Buchnera hermonthica</name>
    <dbReference type="NCBI Taxonomy" id="68872"/>
    <lineage>
        <taxon>Eukaryota</taxon>
        <taxon>Viridiplantae</taxon>
        <taxon>Streptophyta</taxon>
        <taxon>Embryophyta</taxon>
        <taxon>Tracheophyta</taxon>
        <taxon>Spermatophyta</taxon>
        <taxon>Magnoliopsida</taxon>
        <taxon>eudicotyledons</taxon>
        <taxon>Gunneridae</taxon>
        <taxon>Pentapetalae</taxon>
        <taxon>asterids</taxon>
        <taxon>lamiids</taxon>
        <taxon>Lamiales</taxon>
        <taxon>Orobanchaceae</taxon>
        <taxon>Buchnereae</taxon>
        <taxon>Striga</taxon>
    </lineage>
</organism>
<dbReference type="InterPro" id="IPR023193">
    <property type="entry name" value="EPSP_synthase_CS"/>
</dbReference>
<feature type="domain" description="Enolpyruvate transferase" evidence="2">
    <location>
        <begin position="56"/>
        <end position="176"/>
    </location>
</feature>
<dbReference type="InterPro" id="IPR036968">
    <property type="entry name" value="Enolpyruvate_Tfrase_sf"/>
</dbReference>
<dbReference type="Pfam" id="PF00275">
    <property type="entry name" value="EPSP_synthase"/>
    <property type="match status" value="1"/>
</dbReference>
<dbReference type="OrthoDB" id="197068at2759"/>
<reference evidence="3" key="1">
    <citation type="submission" date="2019-12" db="EMBL/GenBank/DDBJ databases">
        <authorList>
            <person name="Scholes J."/>
        </authorList>
    </citation>
    <scope>NUCLEOTIDE SEQUENCE</scope>
</reference>
<dbReference type="InterPro" id="IPR001986">
    <property type="entry name" value="Enolpyruvate_Tfrase_dom"/>
</dbReference>
<dbReference type="GO" id="GO:0003866">
    <property type="term" value="F:3-phosphoshikimate 1-carboxyvinyltransferase activity"/>
    <property type="evidence" value="ECO:0007669"/>
    <property type="project" value="TreeGrafter"/>
</dbReference>
<proteinExistence type="predicted"/>
<dbReference type="Proteomes" id="UP001153555">
    <property type="component" value="Unassembled WGS sequence"/>
</dbReference>
<dbReference type="AlphaFoldDB" id="A0A9N7N2R7"/>
<keyword evidence="1" id="KW-0808">Transferase</keyword>
<comment type="caution">
    <text evidence="3">The sequence shown here is derived from an EMBL/GenBank/DDBJ whole genome shotgun (WGS) entry which is preliminary data.</text>
</comment>
<evidence type="ECO:0000256" key="1">
    <source>
        <dbReference type="ARBA" id="ARBA00022679"/>
    </source>
</evidence>
<evidence type="ECO:0000313" key="3">
    <source>
        <dbReference type="EMBL" id="CAA0820364.1"/>
    </source>
</evidence>
<evidence type="ECO:0000259" key="2">
    <source>
        <dbReference type="Pfam" id="PF00275"/>
    </source>
</evidence>
<protein>
    <submittedName>
        <fullName evidence="3">3-phosphoshikimate 1-carboxyvinyltransferase-chloroplastic</fullName>
    </submittedName>
</protein>
<dbReference type="InterPro" id="IPR013792">
    <property type="entry name" value="RNA3'P_cycl/enolpyr_Trfase_a/b"/>
</dbReference>
<dbReference type="GO" id="GO:0009423">
    <property type="term" value="P:chorismate biosynthetic process"/>
    <property type="evidence" value="ECO:0007669"/>
    <property type="project" value="TreeGrafter"/>
</dbReference>
<dbReference type="PANTHER" id="PTHR21090">
    <property type="entry name" value="AROM/DEHYDROQUINATE SYNTHASE"/>
    <property type="match status" value="1"/>
</dbReference>
<accession>A0A9N7N2R7</accession>
<sequence length="176" mass="18451">MATNMVAHKLHSPKFPTVDANKSSVSASVKKTSQLKVLASVATAEKPSTVPAIILQPIKETSSIAKLPGSKSLSNRILLLSALSEGTTIVDNLLSSDDIHYMLGALRTLGLHVEEDKANKRAIVGGYSGLFPVGKKTEQEIHLFKGNAGTAMRPLTAALVAAGGNSTYALDGVSRM</sequence>
<evidence type="ECO:0000313" key="4">
    <source>
        <dbReference type="Proteomes" id="UP001153555"/>
    </source>
</evidence>
<dbReference type="Gene3D" id="3.65.10.10">
    <property type="entry name" value="Enolpyruvate transferase domain"/>
    <property type="match status" value="1"/>
</dbReference>
<gene>
    <name evidence="3" type="ORF">SHERM_18366</name>
</gene>
<dbReference type="EMBL" id="CACSLK010020742">
    <property type="protein sequence ID" value="CAA0820364.1"/>
    <property type="molecule type" value="Genomic_DNA"/>
</dbReference>
<keyword evidence="4" id="KW-1185">Reference proteome</keyword>